<evidence type="ECO:0000313" key="3">
    <source>
        <dbReference type="Proteomes" id="UP001501576"/>
    </source>
</evidence>
<gene>
    <name evidence="2" type="ORF">GCM10010390_37210</name>
</gene>
<proteinExistence type="predicted"/>
<dbReference type="EMBL" id="BAAABZ010000025">
    <property type="protein sequence ID" value="GAA0531533.1"/>
    <property type="molecule type" value="Genomic_DNA"/>
</dbReference>
<dbReference type="Proteomes" id="UP001501576">
    <property type="component" value="Unassembled WGS sequence"/>
</dbReference>
<accession>A0ABP3N2I4</accession>
<comment type="caution">
    <text evidence="2">The sequence shown here is derived from an EMBL/GenBank/DDBJ whole genome shotgun (WGS) entry which is preliminary data.</text>
</comment>
<sequence>MPFASGQHAQVLAAQGLLEPIHHDPVPHLKNLDPRTPGPVGHPTWYGRPAQGAFAGGGLRRWRGRP</sequence>
<keyword evidence="3" id="KW-1185">Reference proteome</keyword>
<name>A0ABP3N2I4_9ACTN</name>
<protein>
    <submittedName>
        <fullName evidence="2">Uncharacterized protein</fullName>
    </submittedName>
</protein>
<reference evidence="3" key="1">
    <citation type="journal article" date="2019" name="Int. J. Syst. Evol. Microbiol.">
        <title>The Global Catalogue of Microorganisms (GCM) 10K type strain sequencing project: providing services to taxonomists for standard genome sequencing and annotation.</title>
        <authorList>
            <consortium name="The Broad Institute Genomics Platform"/>
            <consortium name="The Broad Institute Genome Sequencing Center for Infectious Disease"/>
            <person name="Wu L."/>
            <person name="Ma J."/>
        </authorList>
    </citation>
    <scope>NUCLEOTIDE SEQUENCE [LARGE SCALE GENOMIC DNA]</scope>
    <source>
        <strain evidence="3">JCM 5052</strain>
    </source>
</reference>
<feature type="compositionally biased region" description="Basic and acidic residues" evidence="1">
    <location>
        <begin position="22"/>
        <end position="33"/>
    </location>
</feature>
<evidence type="ECO:0000256" key="1">
    <source>
        <dbReference type="SAM" id="MobiDB-lite"/>
    </source>
</evidence>
<organism evidence="2 3">
    <name type="scientific">Streptomyces mordarskii</name>
    <dbReference type="NCBI Taxonomy" id="1226758"/>
    <lineage>
        <taxon>Bacteria</taxon>
        <taxon>Bacillati</taxon>
        <taxon>Actinomycetota</taxon>
        <taxon>Actinomycetes</taxon>
        <taxon>Kitasatosporales</taxon>
        <taxon>Streptomycetaceae</taxon>
        <taxon>Streptomyces</taxon>
    </lineage>
</organism>
<evidence type="ECO:0000313" key="2">
    <source>
        <dbReference type="EMBL" id="GAA0531533.1"/>
    </source>
</evidence>
<feature type="region of interest" description="Disordered" evidence="1">
    <location>
        <begin position="22"/>
        <end position="66"/>
    </location>
</feature>